<reference evidence="1" key="1">
    <citation type="submission" date="2023-02" db="EMBL/GenBank/DDBJ databases">
        <title>Genome of toxic invasive species Heracleum sosnowskyi carries increased number of genes despite the absence of recent whole-genome duplications.</title>
        <authorList>
            <person name="Schelkunov M."/>
            <person name="Shtratnikova V."/>
            <person name="Makarenko M."/>
            <person name="Klepikova A."/>
            <person name="Omelchenko D."/>
            <person name="Novikova G."/>
            <person name="Obukhova E."/>
            <person name="Bogdanov V."/>
            <person name="Penin A."/>
            <person name="Logacheva M."/>
        </authorList>
    </citation>
    <scope>NUCLEOTIDE SEQUENCE</scope>
    <source>
        <strain evidence="1">Hsosn_3</strain>
        <tissue evidence="1">Leaf</tissue>
    </source>
</reference>
<keyword evidence="2" id="KW-1185">Reference proteome</keyword>
<proteinExistence type="predicted"/>
<dbReference type="Proteomes" id="UP001237642">
    <property type="component" value="Unassembled WGS sequence"/>
</dbReference>
<dbReference type="AlphaFoldDB" id="A0AAD8HPL7"/>
<organism evidence="1 2">
    <name type="scientific">Heracleum sosnowskyi</name>
    <dbReference type="NCBI Taxonomy" id="360622"/>
    <lineage>
        <taxon>Eukaryota</taxon>
        <taxon>Viridiplantae</taxon>
        <taxon>Streptophyta</taxon>
        <taxon>Embryophyta</taxon>
        <taxon>Tracheophyta</taxon>
        <taxon>Spermatophyta</taxon>
        <taxon>Magnoliopsida</taxon>
        <taxon>eudicotyledons</taxon>
        <taxon>Gunneridae</taxon>
        <taxon>Pentapetalae</taxon>
        <taxon>asterids</taxon>
        <taxon>campanulids</taxon>
        <taxon>Apiales</taxon>
        <taxon>Apiaceae</taxon>
        <taxon>Apioideae</taxon>
        <taxon>apioid superclade</taxon>
        <taxon>Tordylieae</taxon>
        <taxon>Tordyliinae</taxon>
        <taxon>Heracleum</taxon>
    </lineage>
</organism>
<comment type="caution">
    <text evidence="1">The sequence shown here is derived from an EMBL/GenBank/DDBJ whole genome shotgun (WGS) entry which is preliminary data.</text>
</comment>
<accession>A0AAD8HPL7</accession>
<reference evidence="1" key="2">
    <citation type="submission" date="2023-05" db="EMBL/GenBank/DDBJ databases">
        <authorList>
            <person name="Schelkunov M.I."/>
        </authorList>
    </citation>
    <scope>NUCLEOTIDE SEQUENCE</scope>
    <source>
        <strain evidence="1">Hsosn_3</strain>
        <tissue evidence="1">Leaf</tissue>
    </source>
</reference>
<evidence type="ECO:0000313" key="1">
    <source>
        <dbReference type="EMBL" id="KAK1370511.1"/>
    </source>
</evidence>
<protein>
    <submittedName>
        <fullName evidence="1">Uncharacterized protein</fullName>
    </submittedName>
</protein>
<sequence length="128" mass="13862">MDDYSIPNHKESEPGFVCENGTVLFTISGELGEDVVGEGSNAASLRRKWSGIGLVNGSISVVNQMYALISRKCMSIVSRVVDVDEVDGKGGRVVVLVDVYLPIQVWSGWQFPRSASIAAALFRHLSCD</sequence>
<evidence type="ECO:0000313" key="2">
    <source>
        <dbReference type="Proteomes" id="UP001237642"/>
    </source>
</evidence>
<gene>
    <name evidence="1" type="ORF">POM88_036603</name>
</gene>
<dbReference type="EMBL" id="JAUIZM010000008">
    <property type="protein sequence ID" value="KAK1370511.1"/>
    <property type="molecule type" value="Genomic_DNA"/>
</dbReference>
<name>A0AAD8HPL7_9APIA</name>